<dbReference type="PROSITE" id="PS51304">
    <property type="entry name" value="GALECTIN"/>
    <property type="match status" value="1"/>
</dbReference>
<dbReference type="CTD" id="325599"/>
<keyword evidence="7" id="KW-0399">Innate immunity</keyword>
<keyword evidence="16" id="KW-1015">Disulfide bond</keyword>
<feature type="compositionally biased region" description="Pro residues" evidence="20">
    <location>
        <begin position="28"/>
        <end position="38"/>
    </location>
</feature>
<dbReference type="RefSeq" id="XP_008312634.1">
    <property type="nucleotide sequence ID" value="XM_008314412.3"/>
</dbReference>
<evidence type="ECO:0000259" key="21">
    <source>
        <dbReference type="PROSITE" id="PS51304"/>
    </source>
</evidence>
<dbReference type="AlphaFoldDB" id="A0A3P8VXK5"/>
<dbReference type="GO" id="GO:0045806">
    <property type="term" value="P:negative regulation of endocytosis"/>
    <property type="evidence" value="ECO:0007669"/>
    <property type="project" value="TreeGrafter"/>
</dbReference>
<dbReference type="GO" id="GO:0002548">
    <property type="term" value="P:monocyte chemotaxis"/>
    <property type="evidence" value="ECO:0007669"/>
    <property type="project" value="TreeGrafter"/>
</dbReference>
<evidence type="ECO:0000256" key="1">
    <source>
        <dbReference type="ARBA" id="ARBA00004123"/>
    </source>
</evidence>
<evidence type="ECO:0000256" key="14">
    <source>
        <dbReference type="ARBA" id="ARBA00022972"/>
    </source>
</evidence>
<name>A0A3P8VXK5_CYNSE</name>
<dbReference type="OMA" id="WPANPTW"/>
<dbReference type="GeneID" id="103381839"/>
<dbReference type="GO" id="GO:0001772">
    <property type="term" value="C:immunological synapse"/>
    <property type="evidence" value="ECO:0007669"/>
    <property type="project" value="TreeGrafter"/>
</dbReference>
<evidence type="ECO:0000256" key="6">
    <source>
        <dbReference type="ARBA" id="ARBA00022553"/>
    </source>
</evidence>
<evidence type="ECO:0000313" key="23">
    <source>
        <dbReference type="Proteomes" id="UP000265120"/>
    </source>
</evidence>
<dbReference type="GO" id="GO:2001237">
    <property type="term" value="P:negative regulation of extrinsic apoptotic signaling pathway"/>
    <property type="evidence" value="ECO:0007669"/>
    <property type="project" value="TreeGrafter"/>
</dbReference>
<keyword evidence="6" id="KW-0597">Phosphoprotein</keyword>
<keyword evidence="4" id="KW-0963">Cytoplasm</keyword>
<dbReference type="GO" id="GO:0090280">
    <property type="term" value="P:positive regulation of calcium ion import"/>
    <property type="evidence" value="ECO:0007669"/>
    <property type="project" value="TreeGrafter"/>
</dbReference>
<keyword evidence="17" id="KW-0508">mRNA splicing</keyword>
<evidence type="ECO:0000313" key="22">
    <source>
        <dbReference type="Ensembl" id="ENSCSEP00000019022.1"/>
    </source>
</evidence>
<evidence type="ECO:0000256" key="11">
    <source>
        <dbReference type="ARBA" id="ARBA00022737"/>
    </source>
</evidence>
<evidence type="ECO:0000256" key="9">
    <source>
        <dbReference type="ARBA" id="ARBA00022728"/>
    </source>
</evidence>
<dbReference type="SUPFAM" id="SSF49899">
    <property type="entry name" value="Concanavalin A-like lectins/glucanases"/>
    <property type="match status" value="1"/>
</dbReference>
<dbReference type="GO" id="GO:0043236">
    <property type="term" value="F:laminin binding"/>
    <property type="evidence" value="ECO:0007669"/>
    <property type="project" value="TreeGrafter"/>
</dbReference>
<dbReference type="InterPro" id="IPR001079">
    <property type="entry name" value="Galectin_CRD"/>
</dbReference>
<keyword evidence="13" id="KW-0391">Immunity</keyword>
<keyword evidence="11" id="KW-0677">Repeat</keyword>
<evidence type="ECO:0000256" key="2">
    <source>
        <dbReference type="ARBA" id="ARBA00004496"/>
    </source>
</evidence>
<feature type="compositionally biased region" description="Pro residues" evidence="20">
    <location>
        <begin position="71"/>
        <end position="83"/>
    </location>
</feature>
<evidence type="ECO:0000256" key="10">
    <source>
        <dbReference type="ARBA" id="ARBA00022734"/>
    </source>
</evidence>
<dbReference type="FunFam" id="2.60.120.200:FF:000023">
    <property type="entry name" value="Galectin"/>
    <property type="match status" value="1"/>
</dbReference>
<keyword evidence="15" id="KW-0007">Acetylation</keyword>
<dbReference type="Gene3D" id="2.60.120.200">
    <property type="match status" value="1"/>
</dbReference>
<evidence type="ECO:0000256" key="18">
    <source>
        <dbReference type="ARBA" id="ARBA00023242"/>
    </source>
</evidence>
<dbReference type="GeneTree" id="ENSGT00940000165169"/>
<keyword evidence="9" id="KW-0747">Spliceosome</keyword>
<dbReference type="SMART" id="SM00276">
    <property type="entry name" value="GLECT"/>
    <property type="match status" value="1"/>
</dbReference>
<dbReference type="GO" id="GO:0008380">
    <property type="term" value="P:RNA splicing"/>
    <property type="evidence" value="ECO:0007669"/>
    <property type="project" value="UniProtKB-KW"/>
</dbReference>
<evidence type="ECO:0000256" key="15">
    <source>
        <dbReference type="ARBA" id="ARBA00022990"/>
    </source>
</evidence>
<dbReference type="OrthoDB" id="8942303at2759"/>
<proteinExistence type="predicted"/>
<dbReference type="GO" id="GO:0048245">
    <property type="term" value="P:eosinophil chemotaxis"/>
    <property type="evidence" value="ECO:0007669"/>
    <property type="project" value="TreeGrafter"/>
</dbReference>
<reference evidence="22" key="3">
    <citation type="submission" date="2025-09" db="UniProtKB">
        <authorList>
            <consortium name="Ensembl"/>
        </authorList>
    </citation>
    <scope>IDENTIFICATION</scope>
</reference>
<comment type="subcellular location">
    <subcellularLocation>
        <location evidence="2">Cytoplasm</location>
    </subcellularLocation>
    <subcellularLocation>
        <location evidence="1">Nucleus</location>
    </subcellularLocation>
    <subcellularLocation>
        <location evidence="3">Secreted</location>
    </subcellularLocation>
</comment>
<evidence type="ECO:0000256" key="5">
    <source>
        <dbReference type="ARBA" id="ARBA00022525"/>
    </source>
</evidence>
<keyword evidence="23" id="KW-1185">Reference proteome</keyword>
<evidence type="ECO:0000256" key="3">
    <source>
        <dbReference type="ARBA" id="ARBA00004613"/>
    </source>
</evidence>
<evidence type="ECO:0000256" key="20">
    <source>
        <dbReference type="SAM" id="MobiDB-lite"/>
    </source>
</evidence>
<accession>A0A3P8VXK5</accession>
<dbReference type="PANTHER" id="PTHR11346">
    <property type="entry name" value="GALECTIN"/>
    <property type="match status" value="1"/>
</dbReference>
<dbReference type="InterPro" id="IPR044156">
    <property type="entry name" value="Galectin-like"/>
</dbReference>
<dbReference type="GO" id="GO:0030593">
    <property type="term" value="P:neutrophil chemotaxis"/>
    <property type="evidence" value="ECO:0007669"/>
    <property type="project" value="TreeGrafter"/>
</dbReference>
<keyword evidence="18" id="KW-0539">Nucleus</keyword>
<keyword evidence="10 19" id="KW-0430">Lectin</keyword>
<evidence type="ECO:0000256" key="4">
    <source>
        <dbReference type="ARBA" id="ARBA00022490"/>
    </source>
</evidence>
<keyword evidence="12" id="KW-0221">Differentiation</keyword>
<dbReference type="PANTHER" id="PTHR11346:SF26">
    <property type="entry name" value="GALECTIN-3"/>
    <property type="match status" value="1"/>
</dbReference>
<feature type="compositionally biased region" description="Low complexity" evidence="20">
    <location>
        <begin position="44"/>
        <end position="55"/>
    </location>
</feature>
<feature type="compositionally biased region" description="Pro residues" evidence="20">
    <location>
        <begin position="8"/>
        <end position="18"/>
    </location>
</feature>
<evidence type="ECO:0000256" key="12">
    <source>
        <dbReference type="ARBA" id="ARBA00022782"/>
    </source>
</evidence>
<dbReference type="GO" id="GO:0006397">
    <property type="term" value="P:mRNA processing"/>
    <property type="evidence" value="ECO:0007669"/>
    <property type="project" value="UniProtKB-KW"/>
</dbReference>
<dbReference type="GO" id="GO:0005681">
    <property type="term" value="C:spliceosomal complex"/>
    <property type="evidence" value="ECO:0007669"/>
    <property type="project" value="UniProtKB-KW"/>
</dbReference>
<dbReference type="GO" id="GO:0005737">
    <property type="term" value="C:cytoplasm"/>
    <property type="evidence" value="ECO:0007669"/>
    <property type="project" value="UniProtKB-SubCell"/>
</dbReference>
<dbReference type="InterPro" id="IPR013320">
    <property type="entry name" value="ConA-like_dom_sf"/>
</dbReference>
<dbReference type="GO" id="GO:0019863">
    <property type="term" value="F:IgE binding"/>
    <property type="evidence" value="ECO:0007669"/>
    <property type="project" value="UniProtKB-KW"/>
</dbReference>
<feature type="domain" description="Galectin" evidence="21">
    <location>
        <begin position="92"/>
        <end position="223"/>
    </location>
</feature>
<dbReference type="Proteomes" id="UP000265120">
    <property type="component" value="Chromosome 1"/>
</dbReference>
<evidence type="ECO:0000256" key="19">
    <source>
        <dbReference type="RuleBase" id="RU102079"/>
    </source>
</evidence>
<dbReference type="CDD" id="cd00070">
    <property type="entry name" value="GLECT"/>
    <property type="match status" value="1"/>
</dbReference>
<dbReference type="Ensembl" id="ENSCSET00000019256.1">
    <property type="protein sequence ID" value="ENSCSEP00000019022.1"/>
    <property type="gene ID" value="ENSCSEG00000012178.1"/>
</dbReference>
<evidence type="ECO:0000256" key="16">
    <source>
        <dbReference type="ARBA" id="ARBA00023157"/>
    </source>
</evidence>
<reference evidence="22" key="2">
    <citation type="submission" date="2025-08" db="UniProtKB">
        <authorList>
            <consortium name="Ensembl"/>
        </authorList>
    </citation>
    <scope>IDENTIFICATION</scope>
</reference>
<evidence type="ECO:0000256" key="17">
    <source>
        <dbReference type="ARBA" id="ARBA00023187"/>
    </source>
</evidence>
<protein>
    <recommendedName>
        <fullName evidence="19">Galectin</fullName>
    </recommendedName>
</protein>
<dbReference type="GO" id="GO:0050918">
    <property type="term" value="P:positive chemotaxis"/>
    <property type="evidence" value="ECO:0007669"/>
    <property type="project" value="TreeGrafter"/>
</dbReference>
<keyword evidence="5" id="KW-0964">Secreted</keyword>
<dbReference type="GO" id="GO:0030154">
    <property type="term" value="P:cell differentiation"/>
    <property type="evidence" value="ECO:0007669"/>
    <property type="project" value="UniProtKB-KW"/>
</dbReference>
<keyword evidence="14" id="KW-0389">IgE-binding protein</keyword>
<dbReference type="SMART" id="SM00908">
    <property type="entry name" value="Gal-bind_lectin"/>
    <property type="match status" value="1"/>
</dbReference>
<evidence type="ECO:0000256" key="13">
    <source>
        <dbReference type="ARBA" id="ARBA00022859"/>
    </source>
</evidence>
<evidence type="ECO:0000256" key="7">
    <source>
        <dbReference type="ARBA" id="ARBA00022588"/>
    </source>
</evidence>
<dbReference type="GO" id="GO:0005615">
    <property type="term" value="C:extracellular space"/>
    <property type="evidence" value="ECO:0007669"/>
    <property type="project" value="TreeGrafter"/>
</dbReference>
<dbReference type="GO" id="GO:0048246">
    <property type="term" value="P:macrophage chemotaxis"/>
    <property type="evidence" value="ECO:0007669"/>
    <property type="project" value="TreeGrafter"/>
</dbReference>
<dbReference type="GO" id="GO:0048030">
    <property type="term" value="F:disaccharide binding"/>
    <property type="evidence" value="ECO:0007669"/>
    <property type="project" value="TreeGrafter"/>
</dbReference>
<sequence length="226" mass="24998">MWSGNNPNPNPNPNPTWPGQPASNPTWPGQPQPNPTWPGQPSAGGPTWPGGQPTQPSWPSPQPTSGGGWPSPAPGPTPAPPSAPQRSLSVPYYHQLQNGVHDKMLITIVGTVNPNPQKITVDLNAGHDFAFHFNPRFNEDGHKVIVRNSCIGDKWGKEEREISNFPFVPGQRFEMKILCTNTEYRVAVNNSHIVEYKHRLPNLRAINRLSIYNDVTLHDVQVTRLP</sequence>
<keyword evidence="8" id="KW-0507">mRNA processing</keyword>
<dbReference type="Pfam" id="PF00337">
    <property type="entry name" value="Gal-bind_lectin"/>
    <property type="match status" value="1"/>
</dbReference>
<evidence type="ECO:0000256" key="8">
    <source>
        <dbReference type="ARBA" id="ARBA00022664"/>
    </source>
</evidence>
<reference evidence="22 23" key="1">
    <citation type="journal article" date="2014" name="Nat. Genet.">
        <title>Whole-genome sequence of a flatfish provides insights into ZW sex chromosome evolution and adaptation to a benthic lifestyle.</title>
        <authorList>
            <person name="Chen S."/>
            <person name="Zhang G."/>
            <person name="Shao C."/>
            <person name="Huang Q."/>
            <person name="Liu G."/>
            <person name="Zhang P."/>
            <person name="Song W."/>
            <person name="An N."/>
            <person name="Chalopin D."/>
            <person name="Volff J.N."/>
            <person name="Hong Y."/>
            <person name="Li Q."/>
            <person name="Sha Z."/>
            <person name="Zhou H."/>
            <person name="Xie M."/>
            <person name="Yu Q."/>
            <person name="Liu Y."/>
            <person name="Xiang H."/>
            <person name="Wang N."/>
            <person name="Wu K."/>
            <person name="Yang C."/>
            <person name="Zhou Q."/>
            <person name="Liao X."/>
            <person name="Yang L."/>
            <person name="Hu Q."/>
            <person name="Zhang J."/>
            <person name="Meng L."/>
            <person name="Jin L."/>
            <person name="Tian Y."/>
            <person name="Lian J."/>
            <person name="Yang J."/>
            <person name="Miao G."/>
            <person name="Liu S."/>
            <person name="Liang Z."/>
            <person name="Yan F."/>
            <person name="Li Y."/>
            <person name="Sun B."/>
            <person name="Zhang H."/>
            <person name="Zhang J."/>
            <person name="Zhu Y."/>
            <person name="Du M."/>
            <person name="Zhao Y."/>
            <person name="Schartl M."/>
            <person name="Tang Q."/>
            <person name="Wang J."/>
        </authorList>
    </citation>
    <scope>NUCLEOTIDE SEQUENCE</scope>
</reference>
<dbReference type="GO" id="GO:0045087">
    <property type="term" value="P:innate immune response"/>
    <property type="evidence" value="ECO:0007669"/>
    <property type="project" value="UniProtKB-KW"/>
</dbReference>
<organism evidence="22 23">
    <name type="scientific">Cynoglossus semilaevis</name>
    <name type="common">Tongue sole</name>
    <dbReference type="NCBI Taxonomy" id="244447"/>
    <lineage>
        <taxon>Eukaryota</taxon>
        <taxon>Metazoa</taxon>
        <taxon>Chordata</taxon>
        <taxon>Craniata</taxon>
        <taxon>Vertebrata</taxon>
        <taxon>Euteleostomi</taxon>
        <taxon>Actinopterygii</taxon>
        <taxon>Neopterygii</taxon>
        <taxon>Teleostei</taxon>
        <taxon>Neoteleostei</taxon>
        <taxon>Acanthomorphata</taxon>
        <taxon>Carangaria</taxon>
        <taxon>Pleuronectiformes</taxon>
        <taxon>Pleuronectoidei</taxon>
        <taxon>Cynoglossidae</taxon>
        <taxon>Cynoglossinae</taxon>
        <taxon>Cynoglossus</taxon>
    </lineage>
</organism>
<feature type="region of interest" description="Disordered" evidence="20">
    <location>
        <begin position="1"/>
        <end position="87"/>
    </location>
</feature>